<dbReference type="RefSeq" id="WP_254166970.1">
    <property type="nucleotide sequence ID" value="NZ_JANAFB010000024.1"/>
</dbReference>
<feature type="transmembrane region" description="Helical" evidence="3">
    <location>
        <begin position="225"/>
        <end position="246"/>
    </location>
</feature>
<keyword evidence="1" id="KW-0813">Transport</keyword>
<dbReference type="PANTHER" id="PTHR40033:SF1">
    <property type="entry name" value="CITRATE-SODIUM SYMPORTER"/>
    <property type="match status" value="1"/>
</dbReference>
<feature type="transmembrane region" description="Helical" evidence="3">
    <location>
        <begin position="432"/>
        <end position="452"/>
    </location>
</feature>
<keyword evidence="3" id="KW-0812">Transmembrane</keyword>
<dbReference type="InterPro" id="IPR004679">
    <property type="entry name" value="2-OHcarboxylate_transport"/>
</dbReference>
<organism evidence="4 5">
    <name type="scientific">Rothia santali</name>
    <dbReference type="NCBI Taxonomy" id="2949643"/>
    <lineage>
        <taxon>Bacteria</taxon>
        <taxon>Bacillati</taxon>
        <taxon>Actinomycetota</taxon>
        <taxon>Actinomycetes</taxon>
        <taxon>Micrococcales</taxon>
        <taxon>Micrococcaceae</taxon>
        <taxon>Rothia</taxon>
    </lineage>
</organism>
<dbReference type="AlphaFoldDB" id="A0A9X2HDM8"/>
<feature type="transmembrane region" description="Helical" evidence="3">
    <location>
        <begin position="157"/>
        <end position="181"/>
    </location>
</feature>
<keyword evidence="5" id="KW-1185">Reference proteome</keyword>
<protein>
    <submittedName>
        <fullName evidence="4">2-hydroxycarboxylate transporter family protein</fullName>
    </submittedName>
</protein>
<feature type="transmembrane region" description="Helical" evidence="3">
    <location>
        <begin position="61"/>
        <end position="80"/>
    </location>
</feature>
<feature type="transmembrane region" description="Helical" evidence="3">
    <location>
        <begin position="306"/>
        <end position="325"/>
    </location>
</feature>
<name>A0A9X2HDM8_9MICC</name>
<feature type="transmembrane region" description="Helical" evidence="3">
    <location>
        <begin position="371"/>
        <end position="392"/>
    </location>
</feature>
<keyword evidence="1" id="KW-0769">Symport</keyword>
<dbReference type="GO" id="GO:0015293">
    <property type="term" value="F:symporter activity"/>
    <property type="evidence" value="ECO:0007669"/>
    <property type="project" value="UniProtKB-UniRule"/>
</dbReference>
<feature type="transmembrane region" description="Helical" evidence="3">
    <location>
        <begin position="129"/>
        <end position="145"/>
    </location>
</feature>
<dbReference type="EMBL" id="JANAFB010000024">
    <property type="protein sequence ID" value="MCP3426360.1"/>
    <property type="molecule type" value="Genomic_DNA"/>
</dbReference>
<comment type="caution">
    <text evidence="4">The sequence shown here is derived from an EMBL/GenBank/DDBJ whole genome shotgun (WGS) entry which is preliminary data.</text>
</comment>
<keyword evidence="1 3" id="KW-0472">Membrane</keyword>
<dbReference type="Pfam" id="PF03390">
    <property type="entry name" value="2HCT"/>
    <property type="match status" value="1"/>
</dbReference>
<dbReference type="PIRSF" id="PIRSF005348">
    <property type="entry name" value="YxkH"/>
    <property type="match status" value="1"/>
</dbReference>
<feature type="transmembrane region" description="Helical" evidence="3">
    <location>
        <begin position="92"/>
        <end position="109"/>
    </location>
</feature>
<dbReference type="Proteomes" id="UP001139502">
    <property type="component" value="Unassembled WGS sequence"/>
</dbReference>
<proteinExistence type="inferred from homology"/>
<feature type="transmembrane region" description="Helical" evidence="3">
    <location>
        <begin position="337"/>
        <end position="359"/>
    </location>
</feature>
<feature type="transmembrane region" description="Helical" evidence="3">
    <location>
        <begin position="35"/>
        <end position="55"/>
    </location>
</feature>
<evidence type="ECO:0000256" key="2">
    <source>
        <dbReference type="SAM" id="MobiDB-lite"/>
    </source>
</evidence>
<feature type="region of interest" description="Disordered" evidence="2">
    <location>
        <begin position="1"/>
        <end position="20"/>
    </location>
</feature>
<comment type="similarity">
    <text evidence="1">Belongs to the 2-hydroxycarboxylate transporter (2-HCT) (TC 2.A.24) family.</text>
</comment>
<evidence type="ECO:0000256" key="3">
    <source>
        <dbReference type="SAM" id="Phobius"/>
    </source>
</evidence>
<evidence type="ECO:0000256" key="1">
    <source>
        <dbReference type="PIRNR" id="PIRNR005348"/>
    </source>
</evidence>
<accession>A0A9X2HDM8</accession>
<keyword evidence="3" id="KW-1133">Transmembrane helix</keyword>
<dbReference type="PANTHER" id="PTHR40033">
    <property type="entry name" value="NA(+)-MALATE SYMPORTER"/>
    <property type="match status" value="1"/>
</dbReference>
<evidence type="ECO:0000313" key="5">
    <source>
        <dbReference type="Proteomes" id="UP001139502"/>
    </source>
</evidence>
<reference evidence="4" key="1">
    <citation type="submission" date="2022-06" db="EMBL/GenBank/DDBJ databases">
        <title>Rothia sp. isolated from sandalwood seedling.</title>
        <authorList>
            <person name="Tuikhar N."/>
            <person name="Kirdat K."/>
            <person name="Thorat V."/>
            <person name="Swetha P."/>
            <person name="Padma S."/>
            <person name="Sundararaj R."/>
            <person name="Yadav A."/>
        </authorList>
    </citation>
    <scope>NUCLEOTIDE SEQUENCE</scope>
    <source>
        <strain evidence="4">AR01</strain>
    </source>
</reference>
<evidence type="ECO:0000313" key="4">
    <source>
        <dbReference type="EMBL" id="MCP3426360.1"/>
    </source>
</evidence>
<dbReference type="GO" id="GO:0008514">
    <property type="term" value="F:organic anion transmembrane transporter activity"/>
    <property type="evidence" value="ECO:0007669"/>
    <property type="project" value="InterPro"/>
</dbReference>
<sequence length="453" mass="47768">MSQNNPPDNEVPQRPPDAIKHGPDWRSRWWKIMDLDMGIIPIPIYLLMIILMISFTAINGVTGELAFVIGIATVFAFTLGEIGNRVPGIRHIGGGAVIVTFLPSLLGYLNLIPAPMVDSVGDFFTSSKILNLFIAAVIVGSIISMNRSVLIKGFVKIFVPLVAGTILAVMLGMLSGLILGIGPHDTFFYILVPIMAGGVGEGAIPLTLGYSQINGIDQGELLARILPAIMVGNLTAVVCSGLLNLLGRRVPKFSGDGELAPTPVRLDEDPEAKLQGVDLIKAVAAAAMVAVSLYLVGVLFNELLSWPAPVVMLFLAVAFTLAHLVSPRIKAGAAFVYKFAITTMAFPVLFIFSLTQTPWESLVAGFTPANLITIVLTVIGMVSGGFVAARFVKLHQVEAAMVTATHSGMGGAGDIAILTAGGRMQLMPFAQIATRIGGGITVALALILYSVIG</sequence>
<gene>
    <name evidence="4" type="ORF">NBM05_10195</name>
</gene>
<dbReference type="GO" id="GO:0005886">
    <property type="term" value="C:plasma membrane"/>
    <property type="evidence" value="ECO:0007669"/>
    <property type="project" value="UniProtKB-UniRule"/>
</dbReference>
<feature type="transmembrane region" description="Helical" evidence="3">
    <location>
        <begin position="279"/>
        <end position="300"/>
    </location>
</feature>